<keyword evidence="5 18" id="KW-0812">Transmembrane</keyword>
<evidence type="ECO:0000256" key="7">
    <source>
        <dbReference type="ARBA" id="ARBA00022737"/>
    </source>
</evidence>
<evidence type="ECO:0000256" key="2">
    <source>
        <dbReference type="ARBA" id="ARBA00022527"/>
    </source>
</evidence>
<dbReference type="InterPro" id="IPR002902">
    <property type="entry name" value="GNK2"/>
</dbReference>
<keyword evidence="2" id="KW-0723">Serine/threonine-protein kinase</keyword>
<keyword evidence="4" id="KW-0808">Transferase</keyword>
<dbReference type="PROSITE" id="PS00107">
    <property type="entry name" value="PROTEIN_KINASE_ATP"/>
    <property type="match status" value="1"/>
</dbReference>
<dbReference type="InterPro" id="IPR038408">
    <property type="entry name" value="GNK2_sf"/>
</dbReference>
<dbReference type="CDD" id="cd14066">
    <property type="entry name" value="STKc_IRAK"/>
    <property type="match status" value="1"/>
</dbReference>
<evidence type="ECO:0000256" key="11">
    <source>
        <dbReference type="ARBA" id="ARBA00022989"/>
    </source>
</evidence>
<sequence>MTTMVMASHRAFFLLFSFLLRFLFSESQTTFLFNACSSTKTFTANSSFQSDLTTLLSSLSSANTDFYNTTVAAGGGGEDTIYGLFMCRGDVTLQVCRQCVGTAVQRVPSMCGFSKEAIIWYDECLLRYSNRSFFSTVDTSPQTGFPLWNTGNVSGQANFKSIMFTTMNKTADEAAAAKHGLGEKMKKYATKEANISGSHQTLYSLAQCTPDLSPGDCRKCLDGAIGRLSSCCEGMAGGRVLCPSCNVRYEVFRFYRSDDQLVGTPTSILPSPPTLSSDPRVKGKGKSAPIIVIVVVCIVGTAIVFGFAYYLLKHRMKKSRRAVLRQKYFGSEGTSLEPLEFNLATIESATNKFSEESRLGKGGFGQVYKGILSNGQNIAVKRLSKGSGQGAEEFKNEVLFIARLQHINLVTLLGFCIEGQEKILVYEYVPNRSLDYFLFGSGKSKVLNWLERCKIIGGVARGILYLHDHSRLKIIHRDLKPSNILLDDEMNPKISDFGLAKMVAISENEGKTNRIAGTYGYMSPEYAMFGKYSEKSDVFSFGIITLQIISGRKNTNCHEQSKDAYSLISYVWNQWRDEKFLEILDPNLKEFGSYNEVTKCIQIGLLCVQKNPDLRPSMAKVVHYLTNDSIQLPFPQEPAFLLLGPMEPSTSGSASNESYSINEVSVSEFLPR</sequence>
<feature type="binding site" evidence="17">
    <location>
        <position position="381"/>
    </location>
    <ligand>
        <name>ATP</name>
        <dbReference type="ChEBI" id="CHEBI:30616"/>
    </ligand>
</feature>
<evidence type="ECO:0000256" key="4">
    <source>
        <dbReference type="ARBA" id="ARBA00022679"/>
    </source>
</evidence>
<dbReference type="FunFam" id="3.30.430.20:FF:000012">
    <property type="entry name" value="Cysteine-rich receptor-like protein kinase 25"/>
    <property type="match status" value="1"/>
</dbReference>
<dbReference type="GO" id="GO:0005886">
    <property type="term" value="C:plasma membrane"/>
    <property type="evidence" value="ECO:0007669"/>
    <property type="project" value="TreeGrafter"/>
</dbReference>
<keyword evidence="7" id="KW-0677">Repeat</keyword>
<evidence type="ECO:0000256" key="14">
    <source>
        <dbReference type="ARBA" id="ARBA00023180"/>
    </source>
</evidence>
<evidence type="ECO:0000256" key="17">
    <source>
        <dbReference type="PROSITE-ProRule" id="PRU10141"/>
    </source>
</evidence>
<comment type="catalytic activity">
    <reaction evidence="16">
        <text>L-threonyl-[protein] + ATP = O-phospho-L-threonyl-[protein] + ADP + H(+)</text>
        <dbReference type="Rhea" id="RHEA:46608"/>
        <dbReference type="Rhea" id="RHEA-COMP:11060"/>
        <dbReference type="Rhea" id="RHEA-COMP:11605"/>
        <dbReference type="ChEBI" id="CHEBI:15378"/>
        <dbReference type="ChEBI" id="CHEBI:30013"/>
        <dbReference type="ChEBI" id="CHEBI:30616"/>
        <dbReference type="ChEBI" id="CHEBI:61977"/>
        <dbReference type="ChEBI" id="CHEBI:456216"/>
    </reaction>
</comment>
<evidence type="ECO:0000259" key="20">
    <source>
        <dbReference type="PROSITE" id="PS50011"/>
    </source>
</evidence>
<comment type="subcellular location">
    <subcellularLocation>
        <location evidence="1">Membrane</location>
        <topology evidence="1">Single-pass membrane protein</topology>
    </subcellularLocation>
</comment>
<evidence type="ECO:0000256" key="3">
    <source>
        <dbReference type="ARBA" id="ARBA00022553"/>
    </source>
</evidence>
<keyword evidence="14" id="KW-0325">Glycoprotein</keyword>
<keyword evidence="9" id="KW-0418">Kinase</keyword>
<feature type="domain" description="Gnk2-homologous" evidence="21">
    <location>
        <begin position="141"/>
        <end position="254"/>
    </location>
</feature>
<evidence type="ECO:0000256" key="6">
    <source>
        <dbReference type="ARBA" id="ARBA00022729"/>
    </source>
</evidence>
<feature type="chain" id="PRO_5042137480" description="Cysteine-rich receptor-like protein kinase" evidence="19">
    <location>
        <begin position="28"/>
        <end position="672"/>
    </location>
</feature>
<keyword evidence="23" id="KW-1185">Reference proteome</keyword>
<evidence type="ECO:0000256" key="10">
    <source>
        <dbReference type="ARBA" id="ARBA00022840"/>
    </source>
</evidence>
<dbReference type="Proteomes" id="UP001293593">
    <property type="component" value="Unassembled WGS sequence"/>
</dbReference>
<dbReference type="Pfam" id="PF00069">
    <property type="entry name" value="Pkinase"/>
    <property type="match status" value="1"/>
</dbReference>
<dbReference type="GO" id="GO:0005524">
    <property type="term" value="F:ATP binding"/>
    <property type="evidence" value="ECO:0007669"/>
    <property type="project" value="UniProtKB-UniRule"/>
</dbReference>
<dbReference type="PANTHER" id="PTHR27002">
    <property type="entry name" value="RECEPTOR-LIKE SERINE/THREONINE-PROTEIN KINASE SD1-8"/>
    <property type="match status" value="1"/>
</dbReference>
<dbReference type="InterPro" id="IPR000719">
    <property type="entry name" value="Prot_kinase_dom"/>
</dbReference>
<dbReference type="Gene3D" id="3.30.200.20">
    <property type="entry name" value="Phosphorylase Kinase, domain 1"/>
    <property type="match status" value="1"/>
</dbReference>
<gene>
    <name evidence="22" type="ORF">QN277_006084</name>
</gene>
<evidence type="ECO:0000256" key="18">
    <source>
        <dbReference type="SAM" id="Phobius"/>
    </source>
</evidence>
<proteinExistence type="predicted"/>
<dbReference type="InterPro" id="IPR017441">
    <property type="entry name" value="Protein_kinase_ATP_BS"/>
</dbReference>
<dbReference type="PANTHER" id="PTHR27002:SF1108">
    <property type="entry name" value="CYSTEINE-RICH RECEPTOR-KINASE-LIKE PROTEIN"/>
    <property type="match status" value="1"/>
</dbReference>
<evidence type="ECO:0000256" key="13">
    <source>
        <dbReference type="ARBA" id="ARBA00023170"/>
    </source>
</evidence>
<evidence type="ECO:0000256" key="16">
    <source>
        <dbReference type="ARBA" id="ARBA00047951"/>
    </source>
</evidence>
<dbReference type="EMBL" id="JAWXYG010000011">
    <property type="protein sequence ID" value="KAK4259789.1"/>
    <property type="molecule type" value="Genomic_DNA"/>
</dbReference>
<keyword evidence="3" id="KW-0597">Phosphoprotein</keyword>
<dbReference type="Gene3D" id="3.30.430.20">
    <property type="entry name" value="Gnk2 domain, C-X8-C-X2-C motif"/>
    <property type="match status" value="2"/>
</dbReference>
<evidence type="ECO:0000256" key="8">
    <source>
        <dbReference type="ARBA" id="ARBA00022741"/>
    </source>
</evidence>
<keyword evidence="11 18" id="KW-1133">Transmembrane helix</keyword>
<evidence type="ECO:0000256" key="19">
    <source>
        <dbReference type="SAM" id="SignalP"/>
    </source>
</evidence>
<dbReference type="PROSITE" id="PS00108">
    <property type="entry name" value="PROTEIN_KINASE_ST"/>
    <property type="match status" value="1"/>
</dbReference>
<evidence type="ECO:0000313" key="23">
    <source>
        <dbReference type="Proteomes" id="UP001293593"/>
    </source>
</evidence>
<feature type="domain" description="Gnk2-homologous" evidence="21">
    <location>
        <begin position="30"/>
        <end position="133"/>
    </location>
</feature>
<organism evidence="22 23">
    <name type="scientific">Acacia crassicarpa</name>
    <name type="common">northern wattle</name>
    <dbReference type="NCBI Taxonomy" id="499986"/>
    <lineage>
        <taxon>Eukaryota</taxon>
        <taxon>Viridiplantae</taxon>
        <taxon>Streptophyta</taxon>
        <taxon>Embryophyta</taxon>
        <taxon>Tracheophyta</taxon>
        <taxon>Spermatophyta</taxon>
        <taxon>Magnoliopsida</taxon>
        <taxon>eudicotyledons</taxon>
        <taxon>Gunneridae</taxon>
        <taxon>Pentapetalae</taxon>
        <taxon>rosids</taxon>
        <taxon>fabids</taxon>
        <taxon>Fabales</taxon>
        <taxon>Fabaceae</taxon>
        <taxon>Caesalpinioideae</taxon>
        <taxon>mimosoid clade</taxon>
        <taxon>Acacieae</taxon>
        <taxon>Acacia</taxon>
    </lineage>
</organism>
<evidence type="ECO:0000256" key="15">
    <source>
        <dbReference type="ARBA" id="ARBA00047558"/>
    </source>
</evidence>
<dbReference type="SMART" id="SM00220">
    <property type="entry name" value="S_TKc"/>
    <property type="match status" value="1"/>
</dbReference>
<keyword evidence="8 17" id="KW-0547">Nucleotide-binding</keyword>
<dbReference type="PROSITE" id="PS51473">
    <property type="entry name" value="GNK2"/>
    <property type="match status" value="2"/>
</dbReference>
<evidence type="ECO:0000313" key="22">
    <source>
        <dbReference type="EMBL" id="KAK4259789.1"/>
    </source>
</evidence>
<comment type="catalytic activity">
    <reaction evidence="15">
        <text>L-seryl-[protein] + ATP = O-phospho-L-seryl-[protein] + ADP + H(+)</text>
        <dbReference type="Rhea" id="RHEA:17989"/>
        <dbReference type="Rhea" id="RHEA-COMP:9863"/>
        <dbReference type="Rhea" id="RHEA-COMP:11604"/>
        <dbReference type="ChEBI" id="CHEBI:15378"/>
        <dbReference type="ChEBI" id="CHEBI:29999"/>
        <dbReference type="ChEBI" id="CHEBI:30616"/>
        <dbReference type="ChEBI" id="CHEBI:83421"/>
        <dbReference type="ChEBI" id="CHEBI:456216"/>
    </reaction>
</comment>
<dbReference type="FunFam" id="1.10.510.10:FF:000129">
    <property type="entry name" value="cysteine-rich receptor-like protein kinase 10"/>
    <property type="match status" value="1"/>
</dbReference>
<dbReference type="FunFam" id="3.30.430.20:FF:000013">
    <property type="entry name" value="Cysteine-rich RLK (RECEPTOR-like protein kinase) 23"/>
    <property type="match status" value="1"/>
</dbReference>
<evidence type="ECO:0000259" key="21">
    <source>
        <dbReference type="PROSITE" id="PS51473"/>
    </source>
</evidence>
<dbReference type="InterPro" id="IPR008271">
    <property type="entry name" value="Ser/Thr_kinase_AS"/>
</dbReference>
<evidence type="ECO:0008006" key="24">
    <source>
        <dbReference type="Google" id="ProtNLM"/>
    </source>
</evidence>
<evidence type="ECO:0000256" key="9">
    <source>
        <dbReference type="ARBA" id="ARBA00022777"/>
    </source>
</evidence>
<evidence type="ECO:0000256" key="12">
    <source>
        <dbReference type="ARBA" id="ARBA00023136"/>
    </source>
</evidence>
<comment type="caution">
    <text evidence="22">The sequence shown here is derived from an EMBL/GenBank/DDBJ whole genome shotgun (WGS) entry which is preliminary data.</text>
</comment>
<dbReference type="InterPro" id="IPR011009">
    <property type="entry name" value="Kinase-like_dom_sf"/>
</dbReference>
<evidence type="ECO:0000256" key="1">
    <source>
        <dbReference type="ARBA" id="ARBA00004167"/>
    </source>
</evidence>
<reference evidence="22" key="1">
    <citation type="submission" date="2023-10" db="EMBL/GenBank/DDBJ databases">
        <title>Chromosome-level genome of the transformable northern wattle, Acacia crassicarpa.</title>
        <authorList>
            <person name="Massaro I."/>
            <person name="Sinha N.R."/>
            <person name="Poethig S."/>
            <person name="Leichty A.R."/>
        </authorList>
    </citation>
    <scope>NUCLEOTIDE SEQUENCE</scope>
    <source>
        <strain evidence="22">Acra3RX</strain>
        <tissue evidence="22">Leaf</tissue>
    </source>
</reference>
<dbReference type="Pfam" id="PF01657">
    <property type="entry name" value="Stress-antifung"/>
    <property type="match status" value="2"/>
</dbReference>
<dbReference type="SUPFAM" id="SSF56112">
    <property type="entry name" value="Protein kinase-like (PK-like)"/>
    <property type="match status" value="1"/>
</dbReference>
<dbReference type="FunFam" id="3.30.200.20:FF:000142">
    <property type="entry name" value="Cysteine-rich receptor-like protein kinase 10"/>
    <property type="match status" value="1"/>
</dbReference>
<dbReference type="CDD" id="cd23509">
    <property type="entry name" value="Gnk2-like"/>
    <property type="match status" value="2"/>
</dbReference>
<dbReference type="PROSITE" id="PS50011">
    <property type="entry name" value="PROTEIN_KINASE_DOM"/>
    <property type="match status" value="1"/>
</dbReference>
<evidence type="ECO:0000256" key="5">
    <source>
        <dbReference type="ARBA" id="ARBA00022692"/>
    </source>
</evidence>
<keyword evidence="12 18" id="KW-0472">Membrane</keyword>
<feature type="signal peptide" evidence="19">
    <location>
        <begin position="1"/>
        <end position="27"/>
    </location>
</feature>
<keyword evidence="6 19" id="KW-0732">Signal</keyword>
<keyword evidence="10 17" id="KW-0067">ATP-binding</keyword>
<dbReference type="AlphaFoldDB" id="A0AAE1JUV4"/>
<name>A0AAE1JUV4_9FABA</name>
<feature type="transmembrane region" description="Helical" evidence="18">
    <location>
        <begin position="290"/>
        <end position="312"/>
    </location>
</feature>
<dbReference type="GO" id="GO:0004674">
    <property type="term" value="F:protein serine/threonine kinase activity"/>
    <property type="evidence" value="ECO:0007669"/>
    <property type="project" value="UniProtKB-KW"/>
</dbReference>
<accession>A0AAE1JUV4</accession>
<keyword evidence="13" id="KW-0675">Receptor</keyword>
<protein>
    <recommendedName>
        <fullName evidence="24">Cysteine-rich receptor-like protein kinase</fullName>
    </recommendedName>
</protein>
<feature type="domain" description="Protein kinase" evidence="20">
    <location>
        <begin position="353"/>
        <end position="626"/>
    </location>
</feature>
<dbReference type="GO" id="GO:0042742">
    <property type="term" value="P:defense response to bacterium"/>
    <property type="evidence" value="ECO:0007669"/>
    <property type="project" value="TreeGrafter"/>
</dbReference>
<dbReference type="Gene3D" id="1.10.510.10">
    <property type="entry name" value="Transferase(Phosphotransferase) domain 1"/>
    <property type="match status" value="1"/>
</dbReference>